<reference evidence="2" key="2">
    <citation type="submission" date="2021-07" db="EMBL/GenBank/DDBJ databases">
        <title>Giant CbK-like Caulobacter bacteriophages have genetically divergent genomes.</title>
        <authorList>
            <person name="Wilson K."/>
            <person name="Ely B."/>
        </authorList>
    </citation>
    <scope>NUCLEOTIDE SEQUENCE</scope>
</reference>
<name>A0A385EGY0_9CAUD</name>
<evidence type="ECO:0000313" key="2">
    <source>
        <dbReference type="EMBL" id="AXQ70079.1"/>
    </source>
</evidence>
<evidence type="ECO:0000256" key="1">
    <source>
        <dbReference type="SAM" id="MobiDB-lite"/>
    </source>
</evidence>
<accession>A0A385EGY0</accession>
<gene>
    <name evidence="2" type="ORF">CcrSC_gp497</name>
</gene>
<dbReference type="EMBL" id="MH588547">
    <property type="protein sequence ID" value="AXQ70079.1"/>
    <property type="molecule type" value="Genomic_DNA"/>
</dbReference>
<reference evidence="2" key="1">
    <citation type="submission" date="2018-07" db="EMBL/GenBank/DDBJ databases">
        <authorList>
            <person name="Wilson K.M."/>
            <person name="Ely B."/>
        </authorList>
    </citation>
    <scope>NUCLEOTIDE SEQUENCE</scope>
</reference>
<evidence type="ECO:0000313" key="3">
    <source>
        <dbReference type="Proteomes" id="UP000259683"/>
    </source>
</evidence>
<keyword evidence="3" id="KW-1185">Reference proteome</keyword>
<proteinExistence type="predicted"/>
<feature type="region of interest" description="Disordered" evidence="1">
    <location>
        <begin position="83"/>
        <end position="107"/>
    </location>
</feature>
<dbReference type="Proteomes" id="UP000259683">
    <property type="component" value="Segment"/>
</dbReference>
<sequence length="107" mass="11882">MTRATDAMLKLAAEIEEAESRLSAATDYWADRQKDYLNATEETDDAKVLAAIQLKALVAYEQVVDAIAFKGVMVVQLRRLQKARSDEIARRGQARKRLGGADDREAA</sequence>
<organism evidence="2 3">
    <name type="scientific">Caulobacter phage CcrSC</name>
    <dbReference type="NCBI Taxonomy" id="2283272"/>
    <lineage>
        <taxon>Viruses</taxon>
        <taxon>Duplodnaviria</taxon>
        <taxon>Heunggongvirae</taxon>
        <taxon>Uroviricota</taxon>
        <taxon>Caudoviricetes</taxon>
        <taxon>Jeanschmidtviridae</taxon>
        <taxon>Bertelyvirus</taxon>
        <taxon>Bertelyvirus SC</taxon>
    </lineage>
</organism>
<protein>
    <submittedName>
        <fullName evidence="2">Uncharacterized protein</fullName>
    </submittedName>
</protein>